<dbReference type="AlphaFoldDB" id="A0A7J6KY79"/>
<keyword evidence="4 5" id="KW-0472">Membrane</keyword>
<comment type="caution">
    <text evidence="7">The sequence shown here is derived from an EMBL/GenBank/DDBJ whole genome shotgun (WGS) entry which is preliminary data.</text>
</comment>
<dbReference type="GO" id="GO:0015179">
    <property type="term" value="F:L-amino acid transmembrane transporter activity"/>
    <property type="evidence" value="ECO:0007669"/>
    <property type="project" value="TreeGrafter"/>
</dbReference>
<feature type="transmembrane region" description="Helical" evidence="5">
    <location>
        <begin position="286"/>
        <end position="307"/>
    </location>
</feature>
<feature type="transmembrane region" description="Helical" evidence="5">
    <location>
        <begin position="358"/>
        <end position="380"/>
    </location>
</feature>
<dbReference type="GO" id="GO:0005774">
    <property type="term" value="C:vacuolar membrane"/>
    <property type="evidence" value="ECO:0007669"/>
    <property type="project" value="TreeGrafter"/>
</dbReference>
<dbReference type="EMBL" id="JAAPAO010000941">
    <property type="protein sequence ID" value="KAF4652295.1"/>
    <property type="molecule type" value="Genomic_DNA"/>
</dbReference>
<evidence type="ECO:0000313" key="7">
    <source>
        <dbReference type="EMBL" id="KAF4652295.1"/>
    </source>
</evidence>
<evidence type="ECO:0000259" key="6">
    <source>
        <dbReference type="Pfam" id="PF01490"/>
    </source>
</evidence>
<keyword evidence="3 5" id="KW-1133">Transmembrane helix</keyword>
<keyword evidence="8" id="KW-1185">Reference proteome</keyword>
<evidence type="ECO:0000256" key="3">
    <source>
        <dbReference type="ARBA" id="ARBA00022989"/>
    </source>
</evidence>
<dbReference type="OrthoDB" id="40134at2759"/>
<proteinExistence type="predicted"/>
<keyword evidence="2 5" id="KW-0812">Transmembrane</keyword>
<feature type="transmembrane region" description="Helical" evidence="5">
    <location>
        <begin position="401"/>
        <end position="423"/>
    </location>
</feature>
<dbReference type="InterPro" id="IPR013057">
    <property type="entry name" value="AA_transpt_TM"/>
</dbReference>
<dbReference type="Pfam" id="PF01490">
    <property type="entry name" value="Aa_trans"/>
    <property type="match status" value="1"/>
</dbReference>
<feature type="transmembrane region" description="Helical" evidence="5">
    <location>
        <begin position="328"/>
        <end position="352"/>
    </location>
</feature>
<evidence type="ECO:0000256" key="1">
    <source>
        <dbReference type="ARBA" id="ARBA00004141"/>
    </source>
</evidence>
<feature type="transmembrane region" description="Helical" evidence="5">
    <location>
        <begin position="162"/>
        <end position="185"/>
    </location>
</feature>
<dbReference type="PANTHER" id="PTHR22950:SF349">
    <property type="entry name" value="AMINO ACID TRANSPORTER TRANSMEMBRANE DOMAIN-CONTAINING PROTEIN"/>
    <property type="match status" value="1"/>
</dbReference>
<protein>
    <recommendedName>
        <fullName evidence="6">Amino acid transporter transmembrane domain-containing protein</fullName>
    </recommendedName>
</protein>
<reference evidence="7 8" key="1">
    <citation type="submission" date="2020-04" db="EMBL/GenBank/DDBJ databases">
        <title>Perkinsus chesapeaki whole genome sequence.</title>
        <authorList>
            <person name="Bogema D.R."/>
        </authorList>
    </citation>
    <scope>NUCLEOTIDE SEQUENCE [LARGE SCALE GENOMIC DNA]</scope>
    <source>
        <strain evidence="7">ATCC PRA-425</strain>
    </source>
</reference>
<comment type="subcellular location">
    <subcellularLocation>
        <location evidence="1">Membrane</location>
        <topology evidence="1">Multi-pass membrane protein</topology>
    </subcellularLocation>
</comment>
<evidence type="ECO:0000256" key="4">
    <source>
        <dbReference type="ARBA" id="ARBA00023136"/>
    </source>
</evidence>
<name>A0A7J6KY79_PERCH</name>
<evidence type="ECO:0000256" key="5">
    <source>
        <dbReference type="SAM" id="Phobius"/>
    </source>
</evidence>
<accession>A0A7J6KY79</accession>
<feature type="transmembrane region" description="Helical" evidence="5">
    <location>
        <begin position="205"/>
        <end position="228"/>
    </location>
</feature>
<feature type="domain" description="Amino acid transporter transmembrane" evidence="6">
    <location>
        <begin position="23"/>
        <end position="422"/>
    </location>
</feature>
<evidence type="ECO:0000313" key="8">
    <source>
        <dbReference type="Proteomes" id="UP000591131"/>
    </source>
</evidence>
<feature type="transmembrane region" description="Helical" evidence="5">
    <location>
        <begin position="55"/>
        <end position="76"/>
    </location>
</feature>
<evidence type="ECO:0000256" key="2">
    <source>
        <dbReference type="ARBA" id="ARBA00022692"/>
    </source>
</evidence>
<feature type="transmembrane region" description="Helical" evidence="5">
    <location>
        <begin position="30"/>
        <end position="49"/>
    </location>
</feature>
<dbReference type="PANTHER" id="PTHR22950">
    <property type="entry name" value="AMINO ACID TRANSPORTER"/>
    <property type="match status" value="1"/>
</dbReference>
<dbReference type="Proteomes" id="UP000591131">
    <property type="component" value="Unassembled WGS sequence"/>
</dbReference>
<feature type="transmembrane region" description="Helical" evidence="5">
    <location>
        <begin position="138"/>
        <end position="155"/>
    </location>
</feature>
<organism evidence="7 8">
    <name type="scientific">Perkinsus chesapeaki</name>
    <name type="common">Clam parasite</name>
    <name type="synonym">Perkinsus andrewsi</name>
    <dbReference type="NCBI Taxonomy" id="330153"/>
    <lineage>
        <taxon>Eukaryota</taxon>
        <taxon>Sar</taxon>
        <taxon>Alveolata</taxon>
        <taxon>Perkinsozoa</taxon>
        <taxon>Perkinsea</taxon>
        <taxon>Perkinsida</taxon>
        <taxon>Perkinsidae</taxon>
        <taxon>Perkinsus</taxon>
    </lineage>
</organism>
<feature type="transmembrane region" description="Helical" evidence="5">
    <location>
        <begin position="240"/>
        <end position="260"/>
    </location>
</feature>
<sequence>MGVSSLSPTSKFRTVSSIGRPNGSSNLRTIVNFALVAIGVGILALPRAIAQGGWVIGTVLMFVAWVVSQYAIYLLWKCMVMLPEGEEPNSFQAIGQKCYGKIGEVVVAVVLYTDLLMVCSLLVILVGDGMHQLIPSVARIWWCLIFVGIMMPLAWMPTMKEIAFVSALGIIAAFVTVIAVIIASARETASPTKEHEYELFPSSATTATLSFTNFMNAFTVAPVIPTLIDDMKRPEGFPKVSSISFAVILCIFASIAYAGYAGFGHELLAVPNVTFAIADGRSRSDWIVITVQVAIEIVCFSHFLVMFNPVCIGVESALDNIRGKTNPYWIKMISRAILMVVCFAIAVTVPGFGSLVDLVGATLVMLLQIVFPIVFYVVLSRKYLPDSSAESKGRSVRYMEYGFMGFCLCLALIGMVFGTWSAVKSW</sequence>
<feature type="transmembrane region" description="Helical" evidence="5">
    <location>
        <begin position="105"/>
        <end position="126"/>
    </location>
</feature>
<gene>
    <name evidence="7" type="ORF">FOL47_011172</name>
</gene>